<dbReference type="OrthoDB" id="2477266at2759"/>
<protein>
    <submittedName>
        <fullName evidence="1">9659_t:CDS:1</fullName>
    </submittedName>
</protein>
<organism evidence="1 2">
    <name type="scientific">Dentiscutata erythropus</name>
    <dbReference type="NCBI Taxonomy" id="1348616"/>
    <lineage>
        <taxon>Eukaryota</taxon>
        <taxon>Fungi</taxon>
        <taxon>Fungi incertae sedis</taxon>
        <taxon>Mucoromycota</taxon>
        <taxon>Glomeromycotina</taxon>
        <taxon>Glomeromycetes</taxon>
        <taxon>Diversisporales</taxon>
        <taxon>Gigasporaceae</taxon>
        <taxon>Dentiscutata</taxon>
    </lineage>
</organism>
<dbReference type="EMBL" id="CAJVPY010023473">
    <property type="protein sequence ID" value="CAG8785097.1"/>
    <property type="molecule type" value="Genomic_DNA"/>
</dbReference>
<accession>A0A9N9JLJ4</accession>
<dbReference type="Proteomes" id="UP000789405">
    <property type="component" value="Unassembled WGS sequence"/>
</dbReference>
<keyword evidence="2" id="KW-1185">Reference proteome</keyword>
<dbReference type="AlphaFoldDB" id="A0A9N9JLJ4"/>
<sequence>MSQSNKPQRLCTNATQACKNCQIRHQRKSRSPGATEASYSLETVVSFIGQEQMPDDQNTMSINSYEPFLRTTKAQNNDFLITNPYQNIMLSSTSHLNETSFVETPHNIYSYKATKTFPNMFPEGPAQDNDLLIIN</sequence>
<reference evidence="1" key="1">
    <citation type="submission" date="2021-06" db="EMBL/GenBank/DDBJ databases">
        <authorList>
            <person name="Kallberg Y."/>
            <person name="Tangrot J."/>
            <person name="Rosling A."/>
        </authorList>
    </citation>
    <scope>NUCLEOTIDE SEQUENCE</scope>
    <source>
        <strain evidence="1">MA453B</strain>
    </source>
</reference>
<gene>
    <name evidence="1" type="ORF">DERYTH_LOCUS20230</name>
</gene>
<proteinExistence type="predicted"/>
<evidence type="ECO:0000313" key="1">
    <source>
        <dbReference type="EMBL" id="CAG8785097.1"/>
    </source>
</evidence>
<comment type="caution">
    <text evidence="1">The sequence shown here is derived from an EMBL/GenBank/DDBJ whole genome shotgun (WGS) entry which is preliminary data.</text>
</comment>
<name>A0A9N9JLJ4_9GLOM</name>
<evidence type="ECO:0000313" key="2">
    <source>
        <dbReference type="Proteomes" id="UP000789405"/>
    </source>
</evidence>